<dbReference type="EMBL" id="CAKKNE010000005">
    <property type="protein sequence ID" value="CAH0377025.1"/>
    <property type="molecule type" value="Genomic_DNA"/>
</dbReference>
<accession>A0A8J2X366</accession>
<evidence type="ECO:0000313" key="2">
    <source>
        <dbReference type="Proteomes" id="UP000789595"/>
    </source>
</evidence>
<evidence type="ECO:0000313" key="1">
    <source>
        <dbReference type="EMBL" id="CAH0377025.1"/>
    </source>
</evidence>
<keyword evidence="2" id="KW-1185">Reference proteome</keyword>
<comment type="caution">
    <text evidence="1">The sequence shown here is derived from an EMBL/GenBank/DDBJ whole genome shotgun (WGS) entry which is preliminary data.</text>
</comment>
<protein>
    <submittedName>
        <fullName evidence="1">Uncharacterized protein</fullName>
    </submittedName>
</protein>
<gene>
    <name evidence="1" type="ORF">PECAL_5P16090</name>
</gene>
<dbReference type="Proteomes" id="UP000789595">
    <property type="component" value="Unassembled WGS sequence"/>
</dbReference>
<organism evidence="1 2">
    <name type="scientific">Pelagomonas calceolata</name>
    <dbReference type="NCBI Taxonomy" id="35677"/>
    <lineage>
        <taxon>Eukaryota</taxon>
        <taxon>Sar</taxon>
        <taxon>Stramenopiles</taxon>
        <taxon>Ochrophyta</taxon>
        <taxon>Pelagophyceae</taxon>
        <taxon>Pelagomonadales</taxon>
        <taxon>Pelagomonadaceae</taxon>
        <taxon>Pelagomonas</taxon>
    </lineage>
</organism>
<reference evidence="1" key="1">
    <citation type="submission" date="2021-11" db="EMBL/GenBank/DDBJ databases">
        <authorList>
            <consortium name="Genoscope - CEA"/>
            <person name="William W."/>
        </authorList>
    </citation>
    <scope>NUCLEOTIDE SEQUENCE</scope>
</reference>
<sequence>MSPVAASGRLDVSMKQIVSIRFDLGPLAAWGPPDVSMSRLSRLDWIWGLWRPGLLHDVRKRPDGDGRASVVVRPRVRAIPRAHERRVVCVLEHRHREQVHLELDLADRREHAFCRELRVAPHELEQRRHVVALLVRRVPREAQHERLRGTLEDHVDFARPRRVYPRASPRPRGDHQVSAL</sequence>
<name>A0A8J2X366_9STRA</name>
<dbReference type="AlphaFoldDB" id="A0A8J2X366"/>
<proteinExistence type="predicted"/>